<comment type="caution">
    <text evidence="3">The sequence shown here is derived from an EMBL/GenBank/DDBJ whole genome shotgun (WGS) entry which is preliminary data.</text>
</comment>
<reference evidence="3" key="4">
    <citation type="submission" date="2022-04" db="EMBL/GenBank/DDBJ databases">
        <authorList>
            <person name="Komine T."/>
            <person name="Fukano H."/>
            <person name="Wada S."/>
        </authorList>
    </citation>
    <scope>NUCLEOTIDE SEQUENCE</scope>
    <source>
        <strain evidence="3">NJB18185</strain>
    </source>
</reference>
<keyword evidence="4" id="KW-1185">Reference proteome</keyword>
<organism evidence="3 5">
    <name type="scientific">Mycobacterium montefiorense</name>
    <dbReference type="NCBI Taxonomy" id="154654"/>
    <lineage>
        <taxon>Bacteria</taxon>
        <taxon>Bacillati</taxon>
        <taxon>Actinomycetota</taxon>
        <taxon>Actinomycetes</taxon>
        <taxon>Mycobacteriales</taxon>
        <taxon>Mycobacteriaceae</taxon>
        <taxon>Mycobacterium</taxon>
        <taxon>Mycobacterium simiae complex</taxon>
    </lineage>
</organism>
<dbReference type="Proteomes" id="UP000245060">
    <property type="component" value="Unassembled WGS sequence"/>
</dbReference>
<reference evidence="2" key="1">
    <citation type="journal article" date="2018" name="Genome Announc.">
        <title>Draft Genome Sequence of Mycobacterium montefiorense Isolated from Japanese Black Salamander (Hynobius nigrescens).</title>
        <authorList>
            <person name="Fukano H."/>
            <person name="Yoshida M."/>
            <person name="Shimizu A."/>
            <person name="Iwao H."/>
            <person name="Katayama Y."/>
            <person name="Omatsu T."/>
            <person name="Mizutani T."/>
            <person name="Kurata O."/>
            <person name="Wada S."/>
            <person name="Hoshino Y."/>
        </authorList>
    </citation>
    <scope>NUCLEOTIDE SEQUENCE</scope>
    <source>
        <strain evidence="2">BS</strain>
    </source>
</reference>
<evidence type="ECO:0000313" key="3">
    <source>
        <dbReference type="EMBL" id="GKU73839.1"/>
    </source>
</evidence>
<protein>
    <submittedName>
        <fullName evidence="3">Uncharacterized protein</fullName>
    </submittedName>
</protein>
<sequence length="79" mass="9423">MKHMAGRKRNSAEDIVRKLRRADELGAEGKTGEEITEAPGQFLRIFRHGIRHLQLRGIRKDQHRPKYQNSEYRPINFRR</sequence>
<dbReference type="EMBL" id="BFCH01000036">
    <property type="protein sequence ID" value="GBG40586.1"/>
    <property type="molecule type" value="Genomic_DNA"/>
</dbReference>
<evidence type="ECO:0000313" key="5">
    <source>
        <dbReference type="Proteomes" id="UP001139505"/>
    </source>
</evidence>
<dbReference type="Proteomes" id="UP001139505">
    <property type="component" value="Unassembled WGS sequence"/>
</dbReference>
<evidence type="ECO:0000256" key="1">
    <source>
        <dbReference type="SAM" id="MobiDB-lite"/>
    </source>
</evidence>
<proteinExistence type="predicted"/>
<evidence type="ECO:0000313" key="4">
    <source>
        <dbReference type="Proteomes" id="UP000245060"/>
    </source>
</evidence>
<reference evidence="4" key="2">
    <citation type="submission" date="2018-04" db="EMBL/GenBank/DDBJ databases">
        <title>Draft genome sequence of Mycobacterium montefiorense isolated from Japanese black salamander.</title>
        <authorList>
            <person name="Fukano H."/>
            <person name="Yoshida M."/>
            <person name="Shimizu A."/>
            <person name="Iwao H."/>
            <person name="Kurata O."/>
            <person name="Katayama Y."/>
            <person name="Omatsu T."/>
            <person name="Mizutani T."/>
            <person name="Wada S."/>
            <person name="Hoshino Y."/>
        </authorList>
    </citation>
    <scope>NUCLEOTIDE SEQUENCE [LARGE SCALE GENOMIC DNA]</scope>
    <source>
        <strain evidence="4">BS</strain>
    </source>
</reference>
<dbReference type="EMBL" id="BQYH01000027">
    <property type="protein sequence ID" value="GKU73839.1"/>
    <property type="molecule type" value="Genomic_DNA"/>
</dbReference>
<gene>
    <name evidence="2" type="ORF">MmonteBS_49580</name>
    <name evidence="3" type="ORF">NJB18185_36100</name>
</gene>
<dbReference type="AlphaFoldDB" id="A0AA37UZT7"/>
<evidence type="ECO:0000313" key="2">
    <source>
        <dbReference type="EMBL" id="GBG40586.1"/>
    </source>
</evidence>
<accession>A0AA37UZT7</accession>
<name>A0AA37UZT7_9MYCO</name>
<reference evidence="3" key="3">
    <citation type="journal article" date="2022" name="Microbiol. Resour. Announc.">
        <title>Draft Genome Sequences of Eight Mycobacterium montefiorense Strains Isolated from Salamanders in Captivity.</title>
        <authorList>
            <person name="Komine T."/>
            <person name="Ihara H."/>
            <person name="Fukano H."/>
            <person name="Hoshino Y."/>
            <person name="Kurata O."/>
            <person name="Wada S."/>
        </authorList>
    </citation>
    <scope>NUCLEOTIDE SEQUENCE</scope>
    <source>
        <strain evidence="3">NJB18185</strain>
    </source>
</reference>
<feature type="region of interest" description="Disordered" evidence="1">
    <location>
        <begin position="59"/>
        <end position="79"/>
    </location>
</feature>